<dbReference type="Pfam" id="PF09551">
    <property type="entry name" value="Spore_II_R"/>
    <property type="match status" value="1"/>
</dbReference>
<evidence type="ECO:0000313" key="3">
    <source>
        <dbReference type="Proteomes" id="UP000190476"/>
    </source>
</evidence>
<keyword evidence="3" id="KW-1185">Reference proteome</keyword>
<dbReference type="EMBL" id="LT799839">
    <property type="protein sequence ID" value="SLK22257.1"/>
    <property type="molecule type" value="Genomic_DNA"/>
</dbReference>
<dbReference type="AlphaFoldDB" id="A0A1U6JQ71"/>
<dbReference type="OrthoDB" id="9793324at2"/>
<reference evidence="3" key="1">
    <citation type="submission" date="2017-03" db="EMBL/GenBank/DDBJ databases">
        <authorList>
            <person name="Falquet L."/>
            <person name="Falquet L."/>
        </authorList>
    </citation>
    <scope>NUCLEOTIDE SEQUENCE [LARGE SCALE GENOMIC DNA]</scope>
</reference>
<organism evidence="2 3">
    <name type="scientific">Clostridium chauvoei JF4335</name>
    <dbReference type="NCBI Taxonomy" id="1351755"/>
    <lineage>
        <taxon>Bacteria</taxon>
        <taxon>Bacillati</taxon>
        <taxon>Bacillota</taxon>
        <taxon>Clostridia</taxon>
        <taxon>Eubacteriales</taxon>
        <taxon>Clostridiaceae</taxon>
        <taxon>Clostridium</taxon>
    </lineage>
</organism>
<protein>
    <submittedName>
        <fullName evidence="2">Putative Stage II sporulation protein R</fullName>
    </submittedName>
</protein>
<dbReference type="PROSITE" id="PS51257">
    <property type="entry name" value="PROKAR_LIPOPROTEIN"/>
    <property type="match status" value="1"/>
</dbReference>
<evidence type="ECO:0000313" key="2">
    <source>
        <dbReference type="EMBL" id="SLK22257.1"/>
    </source>
</evidence>
<dbReference type="RefSeq" id="WP_079481641.1">
    <property type="nucleotide sequence ID" value="NZ_CBML010000006.1"/>
</dbReference>
<dbReference type="InterPro" id="IPR014202">
    <property type="entry name" value="Spore_II_R"/>
</dbReference>
<accession>A0A1U6JQ71</accession>
<dbReference type="STRING" id="1351755.CCH01_23310"/>
<feature type="coiled-coil region" evidence="1">
    <location>
        <begin position="174"/>
        <end position="201"/>
    </location>
</feature>
<dbReference type="NCBIfam" id="TIGR02837">
    <property type="entry name" value="spore_II_R"/>
    <property type="match status" value="1"/>
</dbReference>
<gene>
    <name evidence="2" type="ORF">CCH01_23310</name>
</gene>
<dbReference type="Proteomes" id="UP000190476">
    <property type="component" value="Chromosome I"/>
</dbReference>
<evidence type="ECO:0000256" key="1">
    <source>
        <dbReference type="SAM" id="Coils"/>
    </source>
</evidence>
<keyword evidence="1" id="KW-0175">Coiled coil</keyword>
<dbReference type="GeneID" id="66302640"/>
<sequence>MRKRFLTVISFIIIMGLFIGCEKQKIGQEVDGKLEVNYEDVADEIIRFHVIANSDSDEDQALKLKIRDKVVEYASTKVSGCKTLDDARKEILNNQKAMEDIARAVIKENGYNYEVTSMLSRENFPDKMYGDLVFPQGEYEAFRILIGKASGQNWWCVMFPPLCFVDGTKDAITTNKTEEKLEELMDEAKAKKDEEKKVQFKFKLLESLKGNSNKESK</sequence>
<proteinExistence type="predicted"/>
<name>A0A1U6JQ71_9CLOT</name>